<evidence type="ECO:0000259" key="1">
    <source>
        <dbReference type="PROSITE" id="PS51186"/>
    </source>
</evidence>
<keyword evidence="3" id="KW-1185">Reference proteome</keyword>
<protein>
    <recommendedName>
        <fullName evidence="1">N-acetyltransferase domain-containing protein</fullName>
    </recommendedName>
</protein>
<dbReference type="InterPro" id="IPR000182">
    <property type="entry name" value="GNAT_dom"/>
</dbReference>
<accession>A0A6V8LHZ8</accession>
<dbReference type="PROSITE" id="PS51186">
    <property type="entry name" value="GNAT"/>
    <property type="match status" value="1"/>
</dbReference>
<dbReference type="PANTHER" id="PTHR43617:SF20">
    <property type="entry name" value="N-ALPHA-ACETYLTRANSFERASE RIMI"/>
    <property type="match status" value="1"/>
</dbReference>
<dbReference type="EMBL" id="BLPG01000002">
    <property type="protein sequence ID" value="GFJ95804.1"/>
    <property type="molecule type" value="Genomic_DNA"/>
</dbReference>
<dbReference type="Proteomes" id="UP000482960">
    <property type="component" value="Unassembled WGS sequence"/>
</dbReference>
<dbReference type="InterPro" id="IPR016181">
    <property type="entry name" value="Acyl_CoA_acyltransferase"/>
</dbReference>
<evidence type="ECO:0000313" key="3">
    <source>
        <dbReference type="Proteomes" id="UP000482960"/>
    </source>
</evidence>
<reference evidence="2 3" key="2">
    <citation type="submission" date="2020-03" db="EMBL/GenBank/DDBJ databases">
        <authorList>
            <person name="Ichikawa N."/>
            <person name="Kimura A."/>
            <person name="Kitahashi Y."/>
            <person name="Uohara A."/>
        </authorList>
    </citation>
    <scope>NUCLEOTIDE SEQUENCE [LARGE SCALE GENOMIC DNA]</scope>
    <source>
        <strain evidence="2 3">NBRC 108638</strain>
    </source>
</reference>
<dbReference type="Pfam" id="PF00583">
    <property type="entry name" value="Acetyltransf_1"/>
    <property type="match status" value="1"/>
</dbReference>
<dbReference type="SUPFAM" id="SSF55729">
    <property type="entry name" value="Acyl-CoA N-acyltransferases (Nat)"/>
    <property type="match status" value="1"/>
</dbReference>
<dbReference type="InterPro" id="IPR050276">
    <property type="entry name" value="MshD_Acetyltransferase"/>
</dbReference>
<dbReference type="AlphaFoldDB" id="A0A6V8LHZ8"/>
<gene>
    <name evidence="2" type="ORF">Prum_094460</name>
</gene>
<name>A0A6V8LHZ8_9ACTN</name>
<proteinExistence type="predicted"/>
<dbReference type="CDD" id="cd04301">
    <property type="entry name" value="NAT_SF"/>
    <property type="match status" value="1"/>
</dbReference>
<comment type="caution">
    <text evidence="2">The sequence shown here is derived from an EMBL/GenBank/DDBJ whole genome shotgun (WGS) entry which is preliminary data.</text>
</comment>
<reference evidence="2 3" key="1">
    <citation type="submission" date="2020-03" db="EMBL/GenBank/DDBJ databases">
        <title>Whole genome shotgun sequence of Phytohabitans rumicis NBRC 108638.</title>
        <authorList>
            <person name="Komaki H."/>
            <person name="Tamura T."/>
        </authorList>
    </citation>
    <scope>NUCLEOTIDE SEQUENCE [LARGE SCALE GENOMIC DNA]</scope>
    <source>
        <strain evidence="2 3">NBRC 108638</strain>
    </source>
</reference>
<feature type="domain" description="N-acetyltransferase" evidence="1">
    <location>
        <begin position="5"/>
        <end position="145"/>
    </location>
</feature>
<dbReference type="PANTHER" id="PTHR43617">
    <property type="entry name" value="L-AMINO ACID N-ACETYLTRANSFERASE"/>
    <property type="match status" value="1"/>
</dbReference>
<sequence length="145" mass="16355">MWDVVELRPATPADSEFCFALRQVALRPYVEATWGWDEAAQRGFHERRFDPAATQIVTVDGRDVGRLVVERGPDETVLGLIELLPAYQGRGIGTALIRDLIAEGRPVALEVLAVNRKAYALYERLGFRETGRDETKVHMRIEVYG</sequence>
<organism evidence="2 3">
    <name type="scientific">Phytohabitans rumicis</name>
    <dbReference type="NCBI Taxonomy" id="1076125"/>
    <lineage>
        <taxon>Bacteria</taxon>
        <taxon>Bacillati</taxon>
        <taxon>Actinomycetota</taxon>
        <taxon>Actinomycetes</taxon>
        <taxon>Micromonosporales</taxon>
        <taxon>Micromonosporaceae</taxon>
    </lineage>
</organism>
<dbReference type="Gene3D" id="3.40.630.30">
    <property type="match status" value="1"/>
</dbReference>
<dbReference type="GO" id="GO:0016747">
    <property type="term" value="F:acyltransferase activity, transferring groups other than amino-acyl groups"/>
    <property type="evidence" value="ECO:0007669"/>
    <property type="project" value="InterPro"/>
</dbReference>
<evidence type="ECO:0000313" key="2">
    <source>
        <dbReference type="EMBL" id="GFJ95804.1"/>
    </source>
</evidence>